<accession>E9D548</accession>
<keyword evidence="2" id="KW-1185">Reference proteome</keyword>
<dbReference type="EMBL" id="GL636492">
    <property type="protein sequence ID" value="EFW18630.1"/>
    <property type="molecule type" value="Genomic_DNA"/>
</dbReference>
<reference evidence="2" key="1">
    <citation type="journal article" date="2010" name="Genome Res.">
        <title>Population genomic sequencing of Coccidioides fungi reveals recent hybridization and transposon control.</title>
        <authorList>
            <person name="Neafsey D.E."/>
            <person name="Barker B.M."/>
            <person name="Sharpton T.J."/>
            <person name="Stajich J.E."/>
            <person name="Park D.J."/>
            <person name="Whiston E."/>
            <person name="Hung C.-Y."/>
            <person name="McMahan C."/>
            <person name="White J."/>
            <person name="Sykes S."/>
            <person name="Heiman D."/>
            <person name="Young S."/>
            <person name="Zeng Q."/>
            <person name="Abouelleil A."/>
            <person name="Aftuck L."/>
            <person name="Bessette D."/>
            <person name="Brown A."/>
            <person name="FitzGerald M."/>
            <person name="Lui A."/>
            <person name="Macdonald J.P."/>
            <person name="Priest M."/>
            <person name="Orbach M.J."/>
            <person name="Galgiani J.N."/>
            <person name="Kirkland T.N."/>
            <person name="Cole G.T."/>
            <person name="Birren B.W."/>
            <person name="Henn M.R."/>
            <person name="Taylor J.W."/>
            <person name="Rounsley S.D."/>
        </authorList>
    </citation>
    <scope>NUCLEOTIDE SEQUENCE [LARGE SCALE GENOMIC DNA]</scope>
    <source>
        <strain evidence="2">RMSCC 757 / Silveira</strain>
    </source>
</reference>
<protein>
    <submittedName>
        <fullName evidence="1">Predicted protein</fullName>
    </submittedName>
</protein>
<dbReference type="AlphaFoldDB" id="E9D548"/>
<evidence type="ECO:0000313" key="2">
    <source>
        <dbReference type="Proteomes" id="UP000002497"/>
    </source>
</evidence>
<proteinExistence type="predicted"/>
<evidence type="ECO:0000313" key="1">
    <source>
        <dbReference type="EMBL" id="EFW18630.1"/>
    </source>
</evidence>
<sequence>MNHKAFEAQNTVLALKCHYLFRHSTYVAPLAPQSREAEWCICTQASIGSPAEKRQHVPRQTYHFENAMCRLEGFKHNDNAATIVMGVLRYMPPKCIVVIPIDITIATYNAVISAQHFVCSVEESCLFQHAINWSINMSGVLEYSEKQPQEKPGIFEVTLNAFWYSCPVDALTSCYLPKSFPFYEVPARSLLSMRLLEACREDFIVFENTPTVEELA</sequence>
<dbReference type="VEuPathDB" id="FungiDB:CPSG_05316"/>
<dbReference type="HOGENOM" id="CLU_1277525_0_0_1"/>
<gene>
    <name evidence="1" type="ORF">CPSG_05316</name>
</gene>
<name>E9D548_COCPS</name>
<reference evidence="2" key="2">
    <citation type="submission" date="2010-03" db="EMBL/GenBank/DDBJ databases">
        <title>The genome sequence of Coccidioides posadasii strain Silveira.</title>
        <authorList>
            <consortium name="The Broad Institute Genome Sequencing Center for Infectious Disease"/>
            <person name="Neafsey D."/>
            <person name="Orbach M."/>
            <person name="Henn M.R."/>
            <person name="Cole G.T."/>
            <person name="Galgiani J."/>
            <person name="Gardner M.J."/>
            <person name="Kirkland T.N."/>
            <person name="Taylor J.W."/>
            <person name="Young S.K."/>
            <person name="Zeng Q."/>
            <person name="Koehrsen M."/>
            <person name="Alvarado L."/>
            <person name="Berlin A."/>
            <person name="Borenstein D."/>
            <person name="Chapman S.B."/>
            <person name="Chen Z."/>
            <person name="Engels R."/>
            <person name="Freedman E."/>
            <person name="Gellesch M."/>
            <person name="Goldberg J."/>
            <person name="Griggs A."/>
            <person name="Gujja S."/>
            <person name="Heilman E."/>
            <person name="Heiman D."/>
            <person name="Howarth C."/>
            <person name="Jen D."/>
            <person name="Larson L."/>
            <person name="Mehta T."/>
            <person name="Neiman D."/>
            <person name="Park D."/>
            <person name="Pearson M."/>
            <person name="Richards J."/>
            <person name="Roberts A."/>
            <person name="Saif S."/>
            <person name="Shea T."/>
            <person name="Shenoy N."/>
            <person name="Sisk P."/>
            <person name="Stolte C."/>
            <person name="Sykes S."/>
            <person name="Walk T."/>
            <person name="White J."/>
            <person name="Yandava C."/>
            <person name="Haas B."/>
            <person name="Nusbaum C."/>
            <person name="Birren B."/>
        </authorList>
    </citation>
    <scope>NUCLEOTIDE SEQUENCE [LARGE SCALE GENOMIC DNA]</scope>
    <source>
        <strain evidence="2">RMSCC 757 / Silveira</strain>
    </source>
</reference>
<dbReference type="VEuPathDB" id="FungiDB:D8B26_005379"/>
<organism evidence="2">
    <name type="scientific">Coccidioides posadasii (strain RMSCC 757 / Silveira)</name>
    <name type="common">Valley fever fungus</name>
    <dbReference type="NCBI Taxonomy" id="443226"/>
    <lineage>
        <taxon>Eukaryota</taxon>
        <taxon>Fungi</taxon>
        <taxon>Dikarya</taxon>
        <taxon>Ascomycota</taxon>
        <taxon>Pezizomycotina</taxon>
        <taxon>Eurotiomycetes</taxon>
        <taxon>Eurotiomycetidae</taxon>
        <taxon>Onygenales</taxon>
        <taxon>Onygenaceae</taxon>
        <taxon>Coccidioides</taxon>
    </lineage>
</organism>
<dbReference type="Proteomes" id="UP000002497">
    <property type="component" value="Unassembled WGS sequence"/>
</dbReference>